<dbReference type="PROSITE" id="PS50927">
    <property type="entry name" value="BULB_LECTIN"/>
    <property type="match status" value="1"/>
</dbReference>
<dbReference type="InterPro" id="IPR000719">
    <property type="entry name" value="Prot_kinase_dom"/>
</dbReference>
<sequence>MASFNFTSDGNLILFEEDRNVWSTETRSTGLNSARLQLLDSGNLVLNDSNSILWQSFEDSNDSDTYLPGMKLGYDNRANTSWRQVSWKNSMDPSPGDYIQMIRSLPIPDLVTLKGSAKYHRFGLWNVNRQWSLSGSTPDDVPESRSVSFDSEDSRDLHNTDKGVGMLNTLGLLPSYDLCTIKNATNNFSDGNKLGEGGFGVVYKGQLEDAQTIAVKKLSKNSSQGPSEFQNELSLIAKLQHRNLVRLLGCCIEGAERLIVLEYMENKSLDAFIYDKIKSSLLNWQKRLDIIIGIARGLLYLHQDSILRVIHRDLKPSYILLDRDMSPTISDFGIARIVEGDRDLADGTTRPIGTL</sequence>
<feature type="region of interest" description="Disordered" evidence="15">
    <location>
        <begin position="134"/>
        <end position="160"/>
    </location>
</feature>
<proteinExistence type="predicted"/>
<protein>
    <recommendedName>
        <fullName evidence="2">non-specific serine/threonine protein kinase</fullName>
        <ecNumber evidence="2">2.7.11.1</ecNumber>
    </recommendedName>
</protein>
<evidence type="ECO:0000256" key="4">
    <source>
        <dbReference type="ARBA" id="ARBA00022527"/>
    </source>
</evidence>
<evidence type="ECO:0000256" key="8">
    <source>
        <dbReference type="ARBA" id="ARBA00022777"/>
    </source>
</evidence>
<evidence type="ECO:0000256" key="6">
    <source>
        <dbReference type="ARBA" id="ARBA00022729"/>
    </source>
</evidence>
<evidence type="ECO:0000313" key="19">
    <source>
        <dbReference type="Proteomes" id="UP000734854"/>
    </source>
</evidence>
<keyword evidence="6" id="KW-0732">Signal</keyword>
<evidence type="ECO:0000256" key="2">
    <source>
        <dbReference type="ARBA" id="ARBA00012513"/>
    </source>
</evidence>
<dbReference type="PROSITE" id="PS00107">
    <property type="entry name" value="PROTEIN_KINASE_ATP"/>
    <property type="match status" value="1"/>
</dbReference>
<dbReference type="GO" id="GO:0005886">
    <property type="term" value="C:plasma membrane"/>
    <property type="evidence" value="ECO:0007669"/>
    <property type="project" value="UniProtKB-SubCell"/>
</dbReference>
<keyword evidence="8" id="KW-0418">Kinase</keyword>
<dbReference type="EC" id="2.7.11.1" evidence="2"/>
<evidence type="ECO:0000256" key="11">
    <source>
        <dbReference type="ARBA" id="ARBA00023180"/>
    </source>
</evidence>
<evidence type="ECO:0000313" key="18">
    <source>
        <dbReference type="EMBL" id="KAG6514796.1"/>
    </source>
</evidence>
<evidence type="ECO:0000256" key="13">
    <source>
        <dbReference type="ARBA" id="ARBA00048679"/>
    </source>
</evidence>
<keyword evidence="19" id="KW-1185">Reference proteome</keyword>
<dbReference type="FunFam" id="3.30.200.20:FF:000195">
    <property type="entry name" value="G-type lectin S-receptor-like serine/threonine-protein kinase"/>
    <property type="match status" value="1"/>
</dbReference>
<comment type="catalytic activity">
    <reaction evidence="13">
        <text>L-seryl-[protein] + ATP = O-phospho-L-seryl-[protein] + ADP + H(+)</text>
        <dbReference type="Rhea" id="RHEA:17989"/>
        <dbReference type="Rhea" id="RHEA-COMP:9863"/>
        <dbReference type="Rhea" id="RHEA-COMP:11604"/>
        <dbReference type="ChEBI" id="CHEBI:15378"/>
        <dbReference type="ChEBI" id="CHEBI:29999"/>
        <dbReference type="ChEBI" id="CHEBI:30616"/>
        <dbReference type="ChEBI" id="CHEBI:83421"/>
        <dbReference type="ChEBI" id="CHEBI:456216"/>
        <dbReference type="EC" id="2.7.11.1"/>
    </reaction>
</comment>
<feature type="domain" description="Protein kinase" evidence="16">
    <location>
        <begin position="188"/>
        <end position="355"/>
    </location>
</feature>
<evidence type="ECO:0000256" key="9">
    <source>
        <dbReference type="ARBA" id="ARBA00022840"/>
    </source>
</evidence>
<keyword evidence="10" id="KW-1015">Disulfide bond</keyword>
<reference evidence="18 19" key="1">
    <citation type="submission" date="2020-08" db="EMBL/GenBank/DDBJ databases">
        <title>Plant Genome Project.</title>
        <authorList>
            <person name="Zhang R.-G."/>
        </authorList>
    </citation>
    <scope>NUCLEOTIDE SEQUENCE [LARGE SCALE GENOMIC DNA]</scope>
    <source>
        <tissue evidence="18">Rhizome</tissue>
    </source>
</reference>
<evidence type="ECO:0000256" key="7">
    <source>
        <dbReference type="ARBA" id="ARBA00022741"/>
    </source>
</evidence>
<evidence type="ECO:0000256" key="1">
    <source>
        <dbReference type="ARBA" id="ARBA00004251"/>
    </source>
</evidence>
<evidence type="ECO:0000256" key="15">
    <source>
        <dbReference type="SAM" id="MobiDB-lite"/>
    </source>
</evidence>
<dbReference type="SUPFAM" id="SSF51110">
    <property type="entry name" value="alpha-D-mannose-specific plant lectins"/>
    <property type="match status" value="1"/>
</dbReference>
<dbReference type="InterPro" id="IPR001480">
    <property type="entry name" value="Bulb-type_lectin_dom"/>
</dbReference>
<dbReference type="InterPro" id="IPR036426">
    <property type="entry name" value="Bulb-type_lectin_dom_sf"/>
</dbReference>
<keyword evidence="4" id="KW-0723">Serine/threonine-protein kinase</keyword>
<dbReference type="Proteomes" id="UP000734854">
    <property type="component" value="Unassembled WGS sequence"/>
</dbReference>
<evidence type="ECO:0000256" key="10">
    <source>
        <dbReference type="ARBA" id="ARBA00023157"/>
    </source>
</evidence>
<dbReference type="Gene3D" id="2.90.10.10">
    <property type="entry name" value="Bulb-type lectin domain"/>
    <property type="match status" value="1"/>
</dbReference>
<feature type="binding site" evidence="14">
    <location>
        <position position="217"/>
    </location>
    <ligand>
        <name>ATP</name>
        <dbReference type="ChEBI" id="CHEBI:30616"/>
    </ligand>
</feature>
<keyword evidence="3" id="KW-0472">Membrane</keyword>
<dbReference type="EMBL" id="JACMSC010000007">
    <property type="protein sequence ID" value="KAG6514796.1"/>
    <property type="molecule type" value="Genomic_DNA"/>
</dbReference>
<keyword evidence="7 14" id="KW-0547">Nucleotide-binding</keyword>
<dbReference type="Pfam" id="PF07714">
    <property type="entry name" value="PK_Tyr_Ser-Thr"/>
    <property type="match status" value="1"/>
</dbReference>
<evidence type="ECO:0000256" key="12">
    <source>
        <dbReference type="ARBA" id="ARBA00047899"/>
    </source>
</evidence>
<dbReference type="AlphaFoldDB" id="A0A8J5H178"/>
<evidence type="ECO:0000256" key="5">
    <source>
        <dbReference type="ARBA" id="ARBA00022679"/>
    </source>
</evidence>
<keyword evidence="3" id="KW-1003">Cell membrane</keyword>
<dbReference type="GO" id="GO:0051707">
    <property type="term" value="P:response to other organism"/>
    <property type="evidence" value="ECO:0007669"/>
    <property type="project" value="UniProtKB-ARBA"/>
</dbReference>
<evidence type="ECO:0000256" key="14">
    <source>
        <dbReference type="PROSITE-ProRule" id="PRU10141"/>
    </source>
</evidence>
<dbReference type="SUPFAM" id="SSF56112">
    <property type="entry name" value="Protein kinase-like (PK-like)"/>
    <property type="match status" value="1"/>
</dbReference>
<dbReference type="PANTHER" id="PTHR27002:SF616">
    <property type="entry name" value="RECEPTOR-LIKE SERINE_THREONINE-PROTEIN KINASE"/>
    <property type="match status" value="1"/>
</dbReference>
<comment type="caution">
    <text evidence="18">The sequence shown here is derived from an EMBL/GenBank/DDBJ whole genome shotgun (WGS) entry which is preliminary data.</text>
</comment>
<dbReference type="PANTHER" id="PTHR27002">
    <property type="entry name" value="RECEPTOR-LIKE SERINE/THREONINE-PROTEIN KINASE SD1-8"/>
    <property type="match status" value="1"/>
</dbReference>
<accession>A0A8J5H178</accession>
<keyword evidence="5" id="KW-0808">Transferase</keyword>
<keyword evidence="11" id="KW-0325">Glycoprotein</keyword>
<feature type="domain" description="Bulb-type lectin" evidence="17">
    <location>
        <begin position="1"/>
        <end position="59"/>
    </location>
</feature>
<keyword evidence="9 14" id="KW-0067">ATP-binding</keyword>
<evidence type="ECO:0000259" key="16">
    <source>
        <dbReference type="PROSITE" id="PS50011"/>
    </source>
</evidence>
<dbReference type="GO" id="GO:0004674">
    <property type="term" value="F:protein serine/threonine kinase activity"/>
    <property type="evidence" value="ECO:0007669"/>
    <property type="project" value="UniProtKB-KW"/>
</dbReference>
<name>A0A8J5H178_ZINOF</name>
<comment type="subcellular location">
    <subcellularLocation>
        <location evidence="1">Cell membrane</location>
        <topology evidence="1">Single-pass type I membrane protein</topology>
    </subcellularLocation>
</comment>
<organism evidence="18 19">
    <name type="scientific">Zingiber officinale</name>
    <name type="common">Ginger</name>
    <name type="synonym">Amomum zingiber</name>
    <dbReference type="NCBI Taxonomy" id="94328"/>
    <lineage>
        <taxon>Eukaryota</taxon>
        <taxon>Viridiplantae</taxon>
        <taxon>Streptophyta</taxon>
        <taxon>Embryophyta</taxon>
        <taxon>Tracheophyta</taxon>
        <taxon>Spermatophyta</taxon>
        <taxon>Magnoliopsida</taxon>
        <taxon>Liliopsida</taxon>
        <taxon>Zingiberales</taxon>
        <taxon>Zingiberaceae</taxon>
        <taxon>Zingiber</taxon>
    </lineage>
</organism>
<dbReference type="GO" id="GO:0005524">
    <property type="term" value="F:ATP binding"/>
    <property type="evidence" value="ECO:0007669"/>
    <property type="project" value="UniProtKB-UniRule"/>
</dbReference>
<dbReference type="PROSITE" id="PS50011">
    <property type="entry name" value="PROTEIN_KINASE_DOM"/>
    <property type="match status" value="1"/>
</dbReference>
<dbReference type="InterPro" id="IPR011009">
    <property type="entry name" value="Kinase-like_dom_sf"/>
</dbReference>
<dbReference type="InterPro" id="IPR001245">
    <property type="entry name" value="Ser-Thr/Tyr_kinase_cat_dom"/>
</dbReference>
<dbReference type="Gene3D" id="1.10.510.10">
    <property type="entry name" value="Transferase(Phosphotransferase) domain 1"/>
    <property type="match status" value="1"/>
</dbReference>
<evidence type="ECO:0000256" key="3">
    <source>
        <dbReference type="ARBA" id="ARBA00022475"/>
    </source>
</evidence>
<dbReference type="InterPro" id="IPR017441">
    <property type="entry name" value="Protein_kinase_ATP_BS"/>
</dbReference>
<dbReference type="FunFam" id="1.10.510.10:FF:001023">
    <property type="entry name" value="Os07g0541700 protein"/>
    <property type="match status" value="1"/>
</dbReference>
<dbReference type="Gene3D" id="3.30.200.20">
    <property type="entry name" value="Phosphorylase Kinase, domain 1"/>
    <property type="match status" value="1"/>
</dbReference>
<dbReference type="Pfam" id="PF01453">
    <property type="entry name" value="B_lectin"/>
    <property type="match status" value="1"/>
</dbReference>
<gene>
    <name evidence="18" type="ORF">ZIOFF_025169</name>
</gene>
<evidence type="ECO:0000259" key="17">
    <source>
        <dbReference type="PROSITE" id="PS50927"/>
    </source>
</evidence>
<comment type="catalytic activity">
    <reaction evidence="12">
        <text>L-threonyl-[protein] + ATP = O-phospho-L-threonyl-[protein] + ADP + H(+)</text>
        <dbReference type="Rhea" id="RHEA:46608"/>
        <dbReference type="Rhea" id="RHEA-COMP:11060"/>
        <dbReference type="Rhea" id="RHEA-COMP:11605"/>
        <dbReference type="ChEBI" id="CHEBI:15378"/>
        <dbReference type="ChEBI" id="CHEBI:30013"/>
        <dbReference type="ChEBI" id="CHEBI:30616"/>
        <dbReference type="ChEBI" id="CHEBI:61977"/>
        <dbReference type="ChEBI" id="CHEBI:456216"/>
        <dbReference type="EC" id="2.7.11.1"/>
    </reaction>
</comment>